<comment type="caution">
    <text evidence="2">The sequence shown here is derived from an EMBL/GenBank/DDBJ whole genome shotgun (WGS) entry which is preliminary data.</text>
</comment>
<feature type="region of interest" description="Disordered" evidence="1">
    <location>
        <begin position="1"/>
        <end position="38"/>
    </location>
</feature>
<evidence type="ECO:0000256" key="1">
    <source>
        <dbReference type="SAM" id="MobiDB-lite"/>
    </source>
</evidence>
<gene>
    <name evidence="2" type="ORF">FB567DRAFT_598406</name>
</gene>
<feature type="compositionally biased region" description="Acidic residues" evidence="1">
    <location>
        <begin position="159"/>
        <end position="173"/>
    </location>
</feature>
<feature type="region of interest" description="Disordered" evidence="1">
    <location>
        <begin position="159"/>
        <end position="180"/>
    </location>
</feature>
<proteinExistence type="predicted"/>
<dbReference type="AlphaFoldDB" id="A0A8K0QUA6"/>
<protein>
    <submittedName>
        <fullName evidence="2">Uncharacterized protein</fullName>
    </submittedName>
</protein>
<dbReference type="OrthoDB" id="10631115at2759"/>
<accession>A0A8K0QUA6</accession>
<evidence type="ECO:0000313" key="2">
    <source>
        <dbReference type="EMBL" id="KAH7070857.1"/>
    </source>
</evidence>
<keyword evidence="3" id="KW-1185">Reference proteome</keyword>
<evidence type="ECO:0000313" key="3">
    <source>
        <dbReference type="Proteomes" id="UP000813461"/>
    </source>
</evidence>
<reference evidence="2" key="1">
    <citation type="journal article" date="2021" name="Nat. Commun.">
        <title>Genetic determinants of endophytism in the Arabidopsis root mycobiome.</title>
        <authorList>
            <person name="Mesny F."/>
            <person name="Miyauchi S."/>
            <person name="Thiergart T."/>
            <person name="Pickel B."/>
            <person name="Atanasova L."/>
            <person name="Karlsson M."/>
            <person name="Huettel B."/>
            <person name="Barry K.W."/>
            <person name="Haridas S."/>
            <person name="Chen C."/>
            <person name="Bauer D."/>
            <person name="Andreopoulos W."/>
            <person name="Pangilinan J."/>
            <person name="LaButti K."/>
            <person name="Riley R."/>
            <person name="Lipzen A."/>
            <person name="Clum A."/>
            <person name="Drula E."/>
            <person name="Henrissat B."/>
            <person name="Kohler A."/>
            <person name="Grigoriev I.V."/>
            <person name="Martin F.M."/>
            <person name="Hacquard S."/>
        </authorList>
    </citation>
    <scope>NUCLEOTIDE SEQUENCE</scope>
    <source>
        <strain evidence="2">MPI-SDFR-AT-0120</strain>
    </source>
</reference>
<dbReference type="Proteomes" id="UP000813461">
    <property type="component" value="Unassembled WGS sequence"/>
</dbReference>
<sequence length="206" mass="22275">MAPSTRAELGAPSPLVALPNSAESKRRAQNSAPSRTSDPAWGSICWQELCGYGVRLPGSPAKISIETLHKAAKQCQHLLVFAFDIRTQFLEATYVLGDLEKHPQGLRGKAQVEAGIYKFKRQPLLDFISTVDQRVCLETCAGAEAWKATSAEEEFSQLEEASNELESEAEDESLSSGGLNKIAGMQAVEGGLYREGKDSTASTRAE</sequence>
<name>A0A8K0QUA6_9PLEO</name>
<organism evidence="2 3">
    <name type="scientific">Paraphoma chrysanthemicola</name>
    <dbReference type="NCBI Taxonomy" id="798071"/>
    <lineage>
        <taxon>Eukaryota</taxon>
        <taxon>Fungi</taxon>
        <taxon>Dikarya</taxon>
        <taxon>Ascomycota</taxon>
        <taxon>Pezizomycotina</taxon>
        <taxon>Dothideomycetes</taxon>
        <taxon>Pleosporomycetidae</taxon>
        <taxon>Pleosporales</taxon>
        <taxon>Pleosporineae</taxon>
        <taxon>Phaeosphaeriaceae</taxon>
        <taxon>Paraphoma</taxon>
    </lineage>
</organism>
<dbReference type="EMBL" id="JAGMVJ010000026">
    <property type="protein sequence ID" value="KAH7070857.1"/>
    <property type="molecule type" value="Genomic_DNA"/>
</dbReference>